<name>A0A8K0H0A2_9ROSA</name>
<keyword evidence="3" id="KW-1185">Reference proteome</keyword>
<keyword evidence="1" id="KW-1133">Transmembrane helix</keyword>
<proteinExistence type="predicted"/>
<dbReference type="AlphaFoldDB" id="A0A8K0H0A2"/>
<protein>
    <submittedName>
        <fullName evidence="2">Uncharacterized protein</fullName>
    </submittedName>
</protein>
<sequence length="261" mass="29250">MLSQSTPLGARRPRRYTFGWTFQKVTHPGIAPTGVLNTKVLTNPLAKRSEKALVVMKELFFLLDISLMTQAIWDYIPGGHPSWDCSHWSTLNFGVPMNLLAKRSEKASIVARLATTIAYSEFSRALTRMISTIIFALRKTMPVVDSLKLLVVTVIAVSTGLLLPFKLQLLLKTSLPRLLYRSRALPCRLSYLLSRILNDQLHSLQDLQIDMVADVVTIVVAVLTVVVAAIANFVPQVSQELPKADAWYLLNHFPVRRAHFS</sequence>
<keyword evidence="1" id="KW-0812">Transmembrane</keyword>
<evidence type="ECO:0000256" key="1">
    <source>
        <dbReference type="SAM" id="Phobius"/>
    </source>
</evidence>
<comment type="caution">
    <text evidence="2">The sequence shown here is derived from an EMBL/GenBank/DDBJ whole genome shotgun (WGS) entry which is preliminary data.</text>
</comment>
<keyword evidence="1" id="KW-0472">Membrane</keyword>
<dbReference type="EMBL" id="VOIH02000006">
    <property type="protein sequence ID" value="KAF3443342.1"/>
    <property type="molecule type" value="Genomic_DNA"/>
</dbReference>
<evidence type="ECO:0000313" key="3">
    <source>
        <dbReference type="Proteomes" id="UP000796880"/>
    </source>
</evidence>
<dbReference type="Proteomes" id="UP000796880">
    <property type="component" value="Unassembled WGS sequence"/>
</dbReference>
<gene>
    <name evidence="2" type="ORF">FNV43_RR13024</name>
</gene>
<accession>A0A8K0H0A2</accession>
<reference evidence="2" key="1">
    <citation type="submission" date="2020-03" db="EMBL/GenBank/DDBJ databases">
        <title>A high-quality chromosome-level genome assembly of a woody plant with both climbing and erect habits, Rhamnella rubrinervis.</title>
        <authorList>
            <person name="Lu Z."/>
            <person name="Yang Y."/>
            <person name="Zhu X."/>
            <person name="Sun Y."/>
        </authorList>
    </citation>
    <scope>NUCLEOTIDE SEQUENCE</scope>
    <source>
        <strain evidence="2">BYM</strain>
        <tissue evidence="2">Leaf</tissue>
    </source>
</reference>
<organism evidence="2 3">
    <name type="scientific">Rhamnella rubrinervis</name>
    <dbReference type="NCBI Taxonomy" id="2594499"/>
    <lineage>
        <taxon>Eukaryota</taxon>
        <taxon>Viridiplantae</taxon>
        <taxon>Streptophyta</taxon>
        <taxon>Embryophyta</taxon>
        <taxon>Tracheophyta</taxon>
        <taxon>Spermatophyta</taxon>
        <taxon>Magnoliopsida</taxon>
        <taxon>eudicotyledons</taxon>
        <taxon>Gunneridae</taxon>
        <taxon>Pentapetalae</taxon>
        <taxon>rosids</taxon>
        <taxon>fabids</taxon>
        <taxon>Rosales</taxon>
        <taxon>Rhamnaceae</taxon>
        <taxon>rhamnoid group</taxon>
        <taxon>Rhamneae</taxon>
        <taxon>Rhamnella</taxon>
    </lineage>
</organism>
<feature type="transmembrane region" description="Helical" evidence="1">
    <location>
        <begin position="147"/>
        <end position="165"/>
    </location>
</feature>
<feature type="transmembrane region" description="Helical" evidence="1">
    <location>
        <begin position="211"/>
        <end position="234"/>
    </location>
</feature>
<evidence type="ECO:0000313" key="2">
    <source>
        <dbReference type="EMBL" id="KAF3443342.1"/>
    </source>
</evidence>